<dbReference type="EMBL" id="AE017194">
    <property type="protein sequence ID" value="AAS39534.1"/>
    <property type="molecule type" value="Genomic_DNA"/>
</dbReference>
<dbReference type="HOGENOM" id="CLU_3304159_0_0_9"/>
<dbReference type="AlphaFoldDB" id="Q73DW1"/>
<accession>Q73DW1</accession>
<protein>
    <submittedName>
        <fullName evidence="1">Uncharacterized protein</fullName>
    </submittedName>
</protein>
<organism evidence="1 2">
    <name type="scientific">Bacillus cereus (strain ATCC 10987 / NRS 248)</name>
    <dbReference type="NCBI Taxonomy" id="222523"/>
    <lineage>
        <taxon>Bacteria</taxon>
        <taxon>Bacillati</taxon>
        <taxon>Bacillota</taxon>
        <taxon>Bacilli</taxon>
        <taxon>Bacillales</taxon>
        <taxon>Bacillaceae</taxon>
        <taxon>Bacillus</taxon>
        <taxon>Bacillus cereus group</taxon>
    </lineage>
</organism>
<gene>
    <name evidence="1" type="ordered locus">BCE_0599</name>
</gene>
<proteinExistence type="predicted"/>
<sequence length="39" mass="4652">MINAVFRFRDKRGIAFFNVWKTVFYAKIEVKNSIPKVNC</sequence>
<name>Q73DW1_BACC1</name>
<dbReference type="KEGG" id="bca:BCE_0599"/>
<evidence type="ECO:0000313" key="1">
    <source>
        <dbReference type="EMBL" id="AAS39534.1"/>
    </source>
</evidence>
<dbReference type="Proteomes" id="UP000002527">
    <property type="component" value="Chromosome"/>
</dbReference>
<evidence type="ECO:0000313" key="2">
    <source>
        <dbReference type="Proteomes" id="UP000002527"/>
    </source>
</evidence>
<reference evidence="1 2" key="1">
    <citation type="journal article" date="2004" name="Nucleic Acids Res.">
        <title>The genome sequence of Bacillus cereus ATCC 10987 reveals metabolic adaptations and a large plasmid related to Bacillus anthracis pXO1.</title>
        <authorList>
            <person name="Rasko D.A."/>
            <person name="Ravel J."/>
            <person name="Okstad O.A."/>
            <person name="Helgason E."/>
            <person name="Cer R.Z."/>
            <person name="Jiang L."/>
            <person name="Shores K.A."/>
            <person name="Fouts D.E."/>
            <person name="Tourasse N.J."/>
            <person name="Angiuoli S.V."/>
            <person name="Kolonay J."/>
            <person name="Nelson W.C."/>
            <person name="Kolsto A.-B."/>
            <person name="Fraser C.M."/>
            <person name="Read T.D."/>
        </authorList>
    </citation>
    <scope>NUCLEOTIDE SEQUENCE [LARGE SCALE GENOMIC DNA]</scope>
    <source>
        <strain evidence="2">ATCC 10987 / NRS 248</strain>
    </source>
</reference>